<feature type="domain" description="Gfo/Idh/MocA-like oxidoreductase N-terminal" evidence="1">
    <location>
        <begin position="16"/>
        <end position="144"/>
    </location>
</feature>
<dbReference type="InterPro" id="IPR036291">
    <property type="entry name" value="NAD(P)-bd_dom_sf"/>
</dbReference>
<protein>
    <submittedName>
        <fullName evidence="3">Gfo/Idh/MocA family oxidoreductase</fullName>
    </submittedName>
</protein>
<dbReference type="Proteomes" id="UP001303946">
    <property type="component" value="Chromosome"/>
</dbReference>
<dbReference type="SUPFAM" id="SSF51735">
    <property type="entry name" value="NAD(P)-binding Rossmann-fold domains"/>
    <property type="match status" value="1"/>
</dbReference>
<dbReference type="Gene3D" id="3.30.360.10">
    <property type="entry name" value="Dihydrodipicolinate Reductase, domain 2"/>
    <property type="match status" value="1"/>
</dbReference>
<dbReference type="Gene3D" id="3.40.50.720">
    <property type="entry name" value="NAD(P)-binding Rossmann-like Domain"/>
    <property type="match status" value="1"/>
</dbReference>
<evidence type="ECO:0000313" key="4">
    <source>
        <dbReference type="Proteomes" id="UP001303946"/>
    </source>
</evidence>
<dbReference type="RefSeq" id="WP_316698431.1">
    <property type="nucleotide sequence ID" value="NZ_CP136336.1"/>
</dbReference>
<keyword evidence="4" id="KW-1185">Reference proteome</keyword>
<dbReference type="SUPFAM" id="SSF55347">
    <property type="entry name" value="Glyceraldehyde-3-phosphate dehydrogenase-like, C-terminal domain"/>
    <property type="match status" value="1"/>
</dbReference>
<evidence type="ECO:0000259" key="1">
    <source>
        <dbReference type="Pfam" id="PF01408"/>
    </source>
</evidence>
<gene>
    <name evidence="3" type="ORF">RXV79_14410</name>
</gene>
<dbReference type="EMBL" id="CP136336">
    <property type="protein sequence ID" value="WOB06117.1"/>
    <property type="molecule type" value="Genomic_DNA"/>
</dbReference>
<accession>A0ABZ0CT69</accession>
<name>A0ABZ0CT69_9BURK</name>
<evidence type="ECO:0000259" key="2">
    <source>
        <dbReference type="Pfam" id="PF22725"/>
    </source>
</evidence>
<dbReference type="Pfam" id="PF22725">
    <property type="entry name" value="GFO_IDH_MocA_C3"/>
    <property type="match status" value="1"/>
</dbReference>
<proteinExistence type="predicted"/>
<organism evidence="3 4">
    <name type="scientific">Piscinibacter gummiphilus</name>
    <dbReference type="NCBI Taxonomy" id="946333"/>
    <lineage>
        <taxon>Bacteria</taxon>
        <taxon>Pseudomonadati</taxon>
        <taxon>Pseudomonadota</taxon>
        <taxon>Betaproteobacteria</taxon>
        <taxon>Burkholderiales</taxon>
        <taxon>Sphaerotilaceae</taxon>
        <taxon>Piscinibacter</taxon>
    </lineage>
</organism>
<reference evidence="3 4" key="1">
    <citation type="submission" date="2023-10" db="EMBL/GenBank/DDBJ databases">
        <title>Bacteria for the degradation of biodegradable plastic PBAT(Polybutylene adipate terephthalate).</title>
        <authorList>
            <person name="Weon H.-Y."/>
            <person name="Yeon J."/>
        </authorList>
    </citation>
    <scope>NUCLEOTIDE SEQUENCE [LARGE SCALE GENOMIC DNA]</scope>
    <source>
        <strain evidence="3 4">SBD 7-3</strain>
    </source>
</reference>
<dbReference type="Pfam" id="PF01408">
    <property type="entry name" value="GFO_IDH_MocA"/>
    <property type="match status" value="1"/>
</dbReference>
<dbReference type="PANTHER" id="PTHR43708">
    <property type="entry name" value="CONSERVED EXPRESSED OXIDOREDUCTASE (EUROFUNG)"/>
    <property type="match status" value="1"/>
</dbReference>
<dbReference type="InterPro" id="IPR055170">
    <property type="entry name" value="GFO_IDH_MocA-like_dom"/>
</dbReference>
<dbReference type="PANTHER" id="PTHR43708:SF3">
    <property type="entry name" value="OXIDOREDUCTASE"/>
    <property type="match status" value="1"/>
</dbReference>
<sequence length="396" mass="42950">MTIEASRAQGATPRRIRLGMVGGGQGAFIGGVHRMAARLDDRYEFVAGALSSQPDRARASAAELHVAPDRSYTDYREMAQREAEREDGIDAVAIVTPNHLHAPIARAFLDAGIDVICDKPVTTTLAEAMDLVQRVKRSGRLFALTHNYSGYPMVRQAREMVQAGELGEIRLVHAEYPQDWLSTGLEATGQKQAAWRVDPAQAGAGGSLGDIGTHAEHLGRFISGLTLKAVSADLQSFVEGRRLDDNAHVMLRYTSGARGMLWCSQVAPGNENALRVRVYGSKAGLDFCQEQPNHLWFTPLGQTPRLITRGGSAAGAAAQYASRIPSGHPEGYLEGFAQLYRDVAEQIHARWEGRAPDPRACLVPSVEDGARGMKFIEAVVESSRADGRWVDAQLAL</sequence>
<evidence type="ECO:0000313" key="3">
    <source>
        <dbReference type="EMBL" id="WOB06117.1"/>
    </source>
</evidence>
<dbReference type="InterPro" id="IPR000683">
    <property type="entry name" value="Gfo/Idh/MocA-like_OxRdtase_N"/>
</dbReference>
<dbReference type="InterPro" id="IPR051317">
    <property type="entry name" value="Gfo/Idh/MocA_oxidoreduct"/>
</dbReference>
<feature type="domain" description="GFO/IDH/MocA-like oxidoreductase" evidence="2">
    <location>
        <begin position="154"/>
        <end position="285"/>
    </location>
</feature>